<feature type="compositionally biased region" description="Basic and acidic residues" evidence="1">
    <location>
        <begin position="33"/>
        <end position="45"/>
    </location>
</feature>
<evidence type="ECO:0000256" key="1">
    <source>
        <dbReference type="SAM" id="MobiDB-lite"/>
    </source>
</evidence>
<feature type="region of interest" description="Disordered" evidence="1">
    <location>
        <begin position="1"/>
        <end position="91"/>
    </location>
</feature>
<evidence type="ECO:0000313" key="2">
    <source>
        <dbReference type="EMBL" id="KAJ1213801.1"/>
    </source>
</evidence>
<name>A0AAV7WLH2_PLEWA</name>
<sequence length="91" mass="10854">MRTGRSAGRTERRRRCQQEDNAVQRIQPNLGRNRREVQEERRSEQTAHALGRDIMTQEASETQKSYIKKEPEEKKGSYIQEKKKRETRPVK</sequence>
<dbReference type="Proteomes" id="UP001066276">
    <property type="component" value="Chromosome 1_1"/>
</dbReference>
<proteinExistence type="predicted"/>
<protein>
    <submittedName>
        <fullName evidence="2">Uncharacterized protein</fullName>
    </submittedName>
</protein>
<accession>A0AAV7WLH2</accession>
<dbReference type="AlphaFoldDB" id="A0AAV7WLH2"/>
<evidence type="ECO:0000313" key="3">
    <source>
        <dbReference type="Proteomes" id="UP001066276"/>
    </source>
</evidence>
<dbReference type="EMBL" id="JANPWB010000001">
    <property type="protein sequence ID" value="KAJ1213801.1"/>
    <property type="molecule type" value="Genomic_DNA"/>
</dbReference>
<reference evidence="2" key="1">
    <citation type="journal article" date="2022" name="bioRxiv">
        <title>Sequencing and chromosome-scale assembly of the giantPleurodeles waltlgenome.</title>
        <authorList>
            <person name="Brown T."/>
            <person name="Elewa A."/>
            <person name="Iarovenko S."/>
            <person name="Subramanian E."/>
            <person name="Araus A.J."/>
            <person name="Petzold A."/>
            <person name="Susuki M."/>
            <person name="Suzuki K.-i.T."/>
            <person name="Hayashi T."/>
            <person name="Toyoda A."/>
            <person name="Oliveira C."/>
            <person name="Osipova E."/>
            <person name="Leigh N.D."/>
            <person name="Simon A."/>
            <person name="Yun M.H."/>
        </authorList>
    </citation>
    <scope>NUCLEOTIDE SEQUENCE</scope>
    <source>
        <strain evidence="2">20211129_DDA</strain>
        <tissue evidence="2">Liver</tissue>
    </source>
</reference>
<keyword evidence="3" id="KW-1185">Reference proteome</keyword>
<gene>
    <name evidence="2" type="ORF">NDU88_001432</name>
</gene>
<feature type="compositionally biased region" description="Basic and acidic residues" evidence="1">
    <location>
        <begin position="67"/>
        <end position="91"/>
    </location>
</feature>
<comment type="caution">
    <text evidence="2">The sequence shown here is derived from an EMBL/GenBank/DDBJ whole genome shotgun (WGS) entry which is preliminary data.</text>
</comment>
<organism evidence="2 3">
    <name type="scientific">Pleurodeles waltl</name>
    <name type="common">Iberian ribbed newt</name>
    <dbReference type="NCBI Taxonomy" id="8319"/>
    <lineage>
        <taxon>Eukaryota</taxon>
        <taxon>Metazoa</taxon>
        <taxon>Chordata</taxon>
        <taxon>Craniata</taxon>
        <taxon>Vertebrata</taxon>
        <taxon>Euteleostomi</taxon>
        <taxon>Amphibia</taxon>
        <taxon>Batrachia</taxon>
        <taxon>Caudata</taxon>
        <taxon>Salamandroidea</taxon>
        <taxon>Salamandridae</taxon>
        <taxon>Pleurodelinae</taxon>
        <taxon>Pleurodeles</taxon>
    </lineage>
</organism>